<evidence type="ECO:0000259" key="8">
    <source>
        <dbReference type="PROSITE" id="PS51352"/>
    </source>
</evidence>
<proteinExistence type="inferred from homology"/>
<dbReference type="InterPro" id="IPR017937">
    <property type="entry name" value="Thioredoxin_CS"/>
</dbReference>
<dbReference type="GO" id="GO:0015035">
    <property type="term" value="F:protein-disulfide reductase activity"/>
    <property type="evidence" value="ECO:0007669"/>
    <property type="project" value="UniProtKB-UniRule"/>
</dbReference>
<dbReference type="SUPFAM" id="SSF52833">
    <property type="entry name" value="Thioredoxin-like"/>
    <property type="match status" value="1"/>
</dbReference>
<comment type="caution">
    <text evidence="9">The sequence shown here is derived from an EMBL/GenBank/DDBJ whole genome shotgun (WGS) entry which is preliminary data.</text>
</comment>
<evidence type="ECO:0000256" key="4">
    <source>
        <dbReference type="ARBA" id="ARBA00023157"/>
    </source>
</evidence>
<evidence type="ECO:0000256" key="5">
    <source>
        <dbReference type="ARBA" id="ARBA00023284"/>
    </source>
</evidence>
<dbReference type="Gene3D" id="3.40.30.10">
    <property type="entry name" value="Glutaredoxin"/>
    <property type="match status" value="1"/>
</dbReference>
<evidence type="ECO:0000256" key="6">
    <source>
        <dbReference type="NCBIfam" id="TIGR01068"/>
    </source>
</evidence>
<dbReference type="PANTHER" id="PTHR45663:SF11">
    <property type="entry name" value="GEO12009P1"/>
    <property type="match status" value="1"/>
</dbReference>
<feature type="domain" description="Thioredoxin" evidence="8">
    <location>
        <begin position="30"/>
        <end position="166"/>
    </location>
</feature>
<name>A0A939B4U0_9BACT</name>
<dbReference type="CDD" id="cd02947">
    <property type="entry name" value="TRX_family"/>
    <property type="match status" value="1"/>
</dbReference>
<dbReference type="Pfam" id="PF00085">
    <property type="entry name" value="Thioredoxin"/>
    <property type="match status" value="1"/>
</dbReference>
<keyword evidence="5" id="KW-0676">Redox-active center</keyword>
<gene>
    <name evidence="9" type="primary">trxA</name>
    <name evidence="9" type="ORF">H6B30_09185</name>
</gene>
<accession>A0A939B4U0</accession>
<dbReference type="NCBIfam" id="TIGR01068">
    <property type="entry name" value="thioredoxin"/>
    <property type="match status" value="1"/>
</dbReference>
<evidence type="ECO:0000313" key="9">
    <source>
        <dbReference type="EMBL" id="MBM6661915.1"/>
    </source>
</evidence>
<evidence type="ECO:0000313" key="10">
    <source>
        <dbReference type="Proteomes" id="UP000764045"/>
    </source>
</evidence>
<evidence type="ECO:0000256" key="2">
    <source>
        <dbReference type="ARBA" id="ARBA00022448"/>
    </source>
</evidence>
<feature type="chain" id="PRO_5038034838" description="Thioredoxin" evidence="7">
    <location>
        <begin position="24"/>
        <end position="171"/>
    </location>
</feature>
<dbReference type="PROSITE" id="PS00194">
    <property type="entry name" value="THIOREDOXIN_1"/>
    <property type="match status" value="1"/>
</dbReference>
<evidence type="ECO:0000256" key="1">
    <source>
        <dbReference type="ARBA" id="ARBA00008987"/>
    </source>
</evidence>
<keyword evidence="10" id="KW-1185">Reference proteome</keyword>
<dbReference type="PROSITE" id="PS51352">
    <property type="entry name" value="THIOREDOXIN_2"/>
    <property type="match status" value="1"/>
</dbReference>
<dbReference type="InterPro" id="IPR036249">
    <property type="entry name" value="Thioredoxin-like_sf"/>
</dbReference>
<dbReference type="EMBL" id="JACJJL010000014">
    <property type="protein sequence ID" value="MBM6661915.1"/>
    <property type="molecule type" value="Genomic_DNA"/>
</dbReference>
<dbReference type="PANTHER" id="PTHR45663">
    <property type="entry name" value="GEO12009P1"/>
    <property type="match status" value="1"/>
</dbReference>
<keyword evidence="3" id="KW-0249">Electron transport</keyword>
<keyword evidence="2" id="KW-0813">Transport</keyword>
<keyword evidence="4" id="KW-1015">Disulfide bond</keyword>
<comment type="similarity">
    <text evidence="1">Belongs to the thioredoxin family.</text>
</comment>
<dbReference type="InterPro" id="IPR013766">
    <property type="entry name" value="Thioredoxin_domain"/>
</dbReference>
<protein>
    <recommendedName>
        <fullName evidence="6">Thioredoxin</fullName>
    </recommendedName>
</protein>
<dbReference type="AlphaFoldDB" id="A0A939B4U0"/>
<feature type="signal peptide" evidence="7">
    <location>
        <begin position="1"/>
        <end position="23"/>
    </location>
</feature>
<dbReference type="Proteomes" id="UP000764045">
    <property type="component" value="Unassembled WGS sequence"/>
</dbReference>
<dbReference type="InterPro" id="IPR005746">
    <property type="entry name" value="Thioredoxin"/>
</dbReference>
<evidence type="ECO:0000256" key="7">
    <source>
        <dbReference type="SAM" id="SignalP"/>
    </source>
</evidence>
<keyword evidence="7" id="KW-0732">Signal</keyword>
<evidence type="ECO:0000256" key="3">
    <source>
        <dbReference type="ARBA" id="ARBA00022982"/>
    </source>
</evidence>
<dbReference type="GO" id="GO:0005829">
    <property type="term" value="C:cytosol"/>
    <property type="evidence" value="ECO:0007669"/>
    <property type="project" value="TreeGrafter"/>
</dbReference>
<dbReference type="GO" id="GO:0045454">
    <property type="term" value="P:cell redox homeostasis"/>
    <property type="evidence" value="ECO:0007669"/>
    <property type="project" value="TreeGrafter"/>
</dbReference>
<sequence>MIMTKLKTFIACMLAVVAIPGCGGQGNKGKLPAKAADTVQVASDVKAEGAVTYLNTADFISKVYDFKSHPDKWKYEGDTPAVIDFYATWCGPCKQLSPLLEELAAEYAGKVKVYKVDVDKEPELAAAFHVQSIPMLLWIPANGEPFVSMGLMPKEELKKGFDERLLGKTAQ</sequence>
<reference evidence="9 10" key="1">
    <citation type="journal article" date="2021" name="Sci. Rep.">
        <title>The distribution of antibiotic resistance genes in chicken gut microbiota commensals.</title>
        <authorList>
            <person name="Juricova H."/>
            <person name="Matiasovicova J."/>
            <person name="Kubasova T."/>
            <person name="Cejkova D."/>
            <person name="Rychlik I."/>
        </authorList>
    </citation>
    <scope>NUCLEOTIDE SEQUENCE [LARGE SCALE GENOMIC DNA]</scope>
    <source>
        <strain evidence="9 10">An819</strain>
    </source>
</reference>
<organism evidence="9 10">
    <name type="scientific">Marseilla massiliensis</name>
    <dbReference type="NCBI Taxonomy" id="1841864"/>
    <lineage>
        <taxon>Bacteria</taxon>
        <taxon>Pseudomonadati</taxon>
        <taxon>Bacteroidota</taxon>
        <taxon>Bacteroidia</taxon>
        <taxon>Bacteroidales</taxon>
        <taxon>Prevotellaceae</taxon>
        <taxon>Marseilla</taxon>
    </lineage>
</organism>